<evidence type="ECO:0000256" key="1">
    <source>
        <dbReference type="ARBA" id="ARBA00022679"/>
    </source>
</evidence>
<dbReference type="Pfam" id="PF00406">
    <property type="entry name" value="ADK"/>
    <property type="match status" value="1"/>
</dbReference>
<dbReference type="RefSeq" id="WP_121697833.1">
    <property type="nucleotide sequence ID" value="NZ_JBCLPP010000001.1"/>
</dbReference>
<evidence type="ECO:0000256" key="3">
    <source>
        <dbReference type="ARBA" id="ARBA00022741"/>
    </source>
</evidence>
<dbReference type="InterPro" id="IPR027417">
    <property type="entry name" value="P-loop_NTPase"/>
</dbReference>
<dbReference type="PRINTS" id="PR00094">
    <property type="entry name" value="ADENYLTKNASE"/>
</dbReference>
<name>A0ABV4CRM4_9BACT</name>
<dbReference type="EC" id="2.7.4.3" evidence="5 7"/>
<comment type="subcellular location">
    <subcellularLocation>
        <location evidence="5 7">Cytoplasm</location>
    </subcellularLocation>
</comment>
<gene>
    <name evidence="5" type="primary">adk</name>
    <name evidence="8" type="ORF">AAK873_00210</name>
</gene>
<dbReference type="PROSITE" id="PS00113">
    <property type="entry name" value="ADENYLATE_KINASE"/>
    <property type="match status" value="1"/>
</dbReference>
<sequence length="193" mass="21545">MFNIVIFGAPGSGKGTQSEKLIDEYGLFHISTGEVLRDHIARGTELGKIADSFISQGQLIPDDLMVDILANVLDSNQETTKGVIFDGFPRTIPQAKALKKMLEERNSKVHAVVGLEVDDNELVDRLLKRGRQSGRSDDNLETINQRLKVYHDQTSPLRDYYLSEGKYHSIHGSGSIDDIFTTIKQSLERADKD</sequence>
<dbReference type="Gene3D" id="3.40.50.300">
    <property type="entry name" value="P-loop containing nucleotide triphosphate hydrolases"/>
    <property type="match status" value="1"/>
</dbReference>
<dbReference type="NCBIfam" id="NF011104">
    <property type="entry name" value="PRK14531.1"/>
    <property type="match status" value="1"/>
</dbReference>
<keyword evidence="2 5" id="KW-0545">Nucleotide biosynthesis</keyword>
<feature type="binding site" evidence="5">
    <location>
        <begin position="58"/>
        <end position="60"/>
    </location>
    <ligand>
        <name>AMP</name>
        <dbReference type="ChEBI" id="CHEBI:456215"/>
    </ligand>
</feature>
<evidence type="ECO:0000313" key="9">
    <source>
        <dbReference type="Proteomes" id="UP001565200"/>
    </source>
</evidence>
<feature type="binding site" evidence="5">
    <location>
        <position position="129"/>
    </location>
    <ligand>
        <name>ATP</name>
        <dbReference type="ChEBI" id="CHEBI:30616"/>
    </ligand>
</feature>
<evidence type="ECO:0000256" key="5">
    <source>
        <dbReference type="HAMAP-Rule" id="MF_00235"/>
    </source>
</evidence>
<dbReference type="NCBIfam" id="NF001381">
    <property type="entry name" value="PRK00279.1-3"/>
    <property type="match status" value="1"/>
</dbReference>
<dbReference type="NCBIfam" id="NF011100">
    <property type="entry name" value="PRK14527.1"/>
    <property type="match status" value="1"/>
</dbReference>
<feature type="binding site" evidence="5">
    <location>
        <begin position="87"/>
        <end position="90"/>
    </location>
    <ligand>
        <name>AMP</name>
        <dbReference type="ChEBI" id="CHEBI:456215"/>
    </ligand>
</feature>
<keyword evidence="9" id="KW-1185">Reference proteome</keyword>
<evidence type="ECO:0000313" key="8">
    <source>
        <dbReference type="EMBL" id="MEY8244035.1"/>
    </source>
</evidence>
<reference evidence="8 9" key="1">
    <citation type="submission" date="2024-03" db="EMBL/GenBank/DDBJ databases">
        <title>Mouse gut bacterial collection (mGBC) of GemPharmatech.</title>
        <authorList>
            <person name="He Y."/>
            <person name="Dong L."/>
            <person name="Wu D."/>
            <person name="Gao X."/>
            <person name="Lin Z."/>
        </authorList>
    </citation>
    <scope>NUCLEOTIDE SEQUENCE [LARGE SCALE GENOMIC DNA]</scope>
    <source>
        <strain evidence="8 9">54-13</strain>
    </source>
</reference>
<feature type="binding site" evidence="5">
    <location>
        <begin position="11"/>
        <end position="16"/>
    </location>
    <ligand>
        <name>ATP</name>
        <dbReference type="ChEBI" id="CHEBI:30616"/>
    </ligand>
</feature>
<feature type="binding site" evidence="5">
    <location>
        <position position="135"/>
    </location>
    <ligand>
        <name>AMP</name>
        <dbReference type="ChEBI" id="CHEBI:456215"/>
    </ligand>
</feature>
<dbReference type="HAMAP" id="MF_00235">
    <property type="entry name" value="Adenylate_kinase_Adk"/>
    <property type="match status" value="1"/>
</dbReference>
<evidence type="ECO:0000256" key="6">
    <source>
        <dbReference type="RuleBase" id="RU003330"/>
    </source>
</evidence>
<feature type="binding site" evidence="5">
    <location>
        <position position="37"/>
    </location>
    <ligand>
        <name>AMP</name>
        <dbReference type="ChEBI" id="CHEBI:456215"/>
    </ligand>
</feature>
<dbReference type="GO" id="GO:0004017">
    <property type="term" value="F:AMP kinase activity"/>
    <property type="evidence" value="ECO:0007669"/>
    <property type="project" value="UniProtKB-EC"/>
</dbReference>
<comment type="subunit">
    <text evidence="5 7">Monomer.</text>
</comment>
<dbReference type="InterPro" id="IPR000850">
    <property type="entry name" value="Adenylat/UMP-CMP_kin"/>
</dbReference>
<proteinExistence type="inferred from homology"/>
<keyword evidence="5" id="KW-0963">Cytoplasm</keyword>
<dbReference type="SUPFAM" id="SSF52540">
    <property type="entry name" value="P-loop containing nucleoside triphosphate hydrolases"/>
    <property type="match status" value="1"/>
</dbReference>
<comment type="domain">
    <text evidence="5">Consists of three domains, a large central CORE domain and two small peripheral domains, NMPbind and LID, which undergo movements during catalysis. The LID domain closes over the site of phosphoryl transfer upon ATP binding. Assembling and dissambling the active center during each catalytic cycle provides an effective means to prevent ATP hydrolysis.</text>
</comment>
<organism evidence="8 9">
    <name type="scientific">Heminiphilus faecis</name>
    <dbReference type="NCBI Taxonomy" id="2601703"/>
    <lineage>
        <taxon>Bacteria</taxon>
        <taxon>Pseudomonadati</taxon>
        <taxon>Bacteroidota</taxon>
        <taxon>Bacteroidia</taxon>
        <taxon>Bacteroidales</taxon>
        <taxon>Muribaculaceae</taxon>
        <taxon>Heminiphilus</taxon>
    </lineage>
</organism>
<feature type="binding site" evidence="5">
    <location>
        <position position="174"/>
    </location>
    <ligand>
        <name>ATP</name>
        <dbReference type="ChEBI" id="CHEBI:30616"/>
    </ligand>
</feature>
<feature type="binding site" evidence="5">
    <location>
        <position position="32"/>
    </location>
    <ligand>
        <name>AMP</name>
        <dbReference type="ChEBI" id="CHEBI:456215"/>
    </ligand>
</feature>
<feature type="region of interest" description="NMP" evidence="5">
    <location>
        <begin position="31"/>
        <end position="60"/>
    </location>
</feature>
<accession>A0ABV4CRM4</accession>
<dbReference type="CDD" id="cd01428">
    <property type="entry name" value="ADK"/>
    <property type="match status" value="1"/>
</dbReference>
<protein>
    <recommendedName>
        <fullName evidence="5 7">Adenylate kinase</fullName>
        <shortName evidence="5">AK</shortName>
        <ecNumber evidence="5 7">2.7.4.3</ecNumber>
    </recommendedName>
    <alternativeName>
        <fullName evidence="5">ATP-AMP transphosphorylase</fullName>
    </alternativeName>
    <alternativeName>
        <fullName evidence="5">ATP:AMP phosphotransferase</fullName>
    </alternativeName>
    <alternativeName>
        <fullName evidence="5">Adenylate monophosphate kinase</fullName>
    </alternativeName>
</protein>
<feature type="binding site" evidence="5">
    <location>
        <position position="94"/>
    </location>
    <ligand>
        <name>AMP</name>
        <dbReference type="ChEBI" id="CHEBI:456215"/>
    </ligand>
</feature>
<keyword evidence="1 5" id="KW-0808">Transferase</keyword>
<keyword evidence="3 5" id="KW-0547">Nucleotide-binding</keyword>
<comment type="pathway">
    <text evidence="5">Purine metabolism; AMP biosynthesis via salvage pathway; AMP from ADP: step 1/1.</text>
</comment>
<keyword evidence="4 5" id="KW-0418">Kinase</keyword>
<dbReference type="Proteomes" id="UP001565200">
    <property type="component" value="Unassembled WGS sequence"/>
</dbReference>
<feature type="binding site" evidence="5">
    <location>
        <position position="146"/>
    </location>
    <ligand>
        <name>AMP</name>
        <dbReference type="ChEBI" id="CHEBI:456215"/>
    </ligand>
</feature>
<dbReference type="PANTHER" id="PTHR23359">
    <property type="entry name" value="NUCLEOTIDE KINASE"/>
    <property type="match status" value="1"/>
</dbReference>
<comment type="catalytic activity">
    <reaction evidence="5 7">
        <text>AMP + ATP = 2 ADP</text>
        <dbReference type="Rhea" id="RHEA:12973"/>
        <dbReference type="ChEBI" id="CHEBI:30616"/>
        <dbReference type="ChEBI" id="CHEBI:456215"/>
        <dbReference type="ChEBI" id="CHEBI:456216"/>
        <dbReference type="EC" id="2.7.4.3"/>
    </reaction>
</comment>
<comment type="function">
    <text evidence="5">Catalyzes the reversible transfer of the terminal phosphate group between ATP and AMP. Plays an important role in cellular energy homeostasis and in adenine nucleotide metabolism.</text>
</comment>
<evidence type="ECO:0000256" key="2">
    <source>
        <dbReference type="ARBA" id="ARBA00022727"/>
    </source>
</evidence>
<comment type="similarity">
    <text evidence="5 6">Belongs to the adenylate kinase family.</text>
</comment>
<dbReference type="NCBIfam" id="NF011105">
    <property type="entry name" value="PRK14532.1"/>
    <property type="match status" value="1"/>
</dbReference>
<comment type="caution">
    <text evidence="5">Lacks conserved residue(s) required for the propagation of feature annotation.</text>
</comment>
<comment type="caution">
    <text evidence="8">The sequence shown here is derived from an EMBL/GenBank/DDBJ whole genome shotgun (WGS) entry which is preliminary data.</text>
</comment>
<evidence type="ECO:0000256" key="4">
    <source>
        <dbReference type="ARBA" id="ARBA00022777"/>
    </source>
</evidence>
<evidence type="ECO:0000256" key="7">
    <source>
        <dbReference type="RuleBase" id="RU003331"/>
    </source>
</evidence>
<dbReference type="InterPro" id="IPR033690">
    <property type="entry name" value="Adenylat_kinase_CS"/>
</dbReference>
<dbReference type="EMBL" id="JBCLPP010000001">
    <property type="protein sequence ID" value="MEY8244035.1"/>
    <property type="molecule type" value="Genomic_DNA"/>
</dbReference>
<keyword evidence="5 7" id="KW-0067">ATP-binding</keyword>